<evidence type="ECO:0000313" key="3">
    <source>
        <dbReference type="Proteomes" id="UP000480684"/>
    </source>
</evidence>
<feature type="region of interest" description="Disordered" evidence="1">
    <location>
        <begin position="78"/>
        <end position="102"/>
    </location>
</feature>
<sequence length="159" mass="17232">MHLDIEAKPAERAALADRFAIQSIGVLRAELTLRVLAGGAVVRVNGHVEAEVVQTCVVTLEPVAQTVSEDFVLSFGTEQSDEQPMTEIELSLDEEDPPDPILDGTIDVGEAVAEHVALALDPFPRKPGITFESGDDREVEEEKRPNPFAVLAQLHKNKG</sequence>
<dbReference type="AlphaFoldDB" id="A0A7C9UYL4"/>
<dbReference type="EMBL" id="JAAIYP010000034">
    <property type="protein sequence ID" value="NFV79911.1"/>
    <property type="molecule type" value="Genomic_DNA"/>
</dbReference>
<dbReference type="InterPro" id="IPR003772">
    <property type="entry name" value="YceD"/>
</dbReference>
<keyword evidence="3" id="KW-1185">Reference proteome</keyword>
<comment type="caution">
    <text evidence="2">The sequence shown here is derived from an EMBL/GenBank/DDBJ whole genome shotgun (WGS) entry which is preliminary data.</text>
</comment>
<feature type="region of interest" description="Disordered" evidence="1">
    <location>
        <begin position="126"/>
        <end position="159"/>
    </location>
</feature>
<evidence type="ECO:0000256" key="1">
    <source>
        <dbReference type="SAM" id="MobiDB-lite"/>
    </source>
</evidence>
<feature type="compositionally biased region" description="Basic and acidic residues" evidence="1">
    <location>
        <begin position="134"/>
        <end position="145"/>
    </location>
</feature>
<dbReference type="Proteomes" id="UP000480684">
    <property type="component" value="Unassembled WGS sequence"/>
</dbReference>
<proteinExistence type="predicted"/>
<evidence type="ECO:0000313" key="2">
    <source>
        <dbReference type="EMBL" id="NFV79911.1"/>
    </source>
</evidence>
<gene>
    <name evidence="2" type="ORF">G4223_07290</name>
</gene>
<protein>
    <submittedName>
        <fullName evidence="2">DUF177 domain-containing protein</fullName>
    </submittedName>
</protein>
<name>A0A7C9UYL4_9PROT</name>
<organism evidence="2 3">
    <name type="scientific">Magnetospirillum aberrantis SpK</name>
    <dbReference type="NCBI Taxonomy" id="908842"/>
    <lineage>
        <taxon>Bacteria</taxon>
        <taxon>Pseudomonadati</taxon>
        <taxon>Pseudomonadota</taxon>
        <taxon>Alphaproteobacteria</taxon>
        <taxon>Rhodospirillales</taxon>
        <taxon>Rhodospirillaceae</taxon>
        <taxon>Magnetospirillum</taxon>
    </lineage>
</organism>
<accession>A0A7C9UYL4</accession>
<reference evidence="2 3" key="1">
    <citation type="submission" date="2020-02" db="EMBL/GenBank/DDBJ databases">
        <authorList>
            <person name="Dziuba M."/>
            <person name="Kuznetsov B."/>
            <person name="Mardanov A."/>
            <person name="Ravin N."/>
            <person name="Grouzdev D."/>
        </authorList>
    </citation>
    <scope>NUCLEOTIDE SEQUENCE [LARGE SCALE GENOMIC DNA]</scope>
    <source>
        <strain evidence="2 3">SpK</strain>
    </source>
</reference>
<dbReference type="Pfam" id="PF02620">
    <property type="entry name" value="YceD"/>
    <property type="match status" value="1"/>
</dbReference>